<evidence type="ECO:0000259" key="1">
    <source>
        <dbReference type="Pfam" id="PF23760"/>
    </source>
</evidence>
<accession>A0A3M6T7E7</accession>
<dbReference type="STRING" id="46731.A0A3M6T7E7"/>
<reference evidence="2 3" key="1">
    <citation type="journal article" date="2018" name="Sci. Rep.">
        <title>Comparative analysis of the Pocillopora damicornis genome highlights role of immune system in coral evolution.</title>
        <authorList>
            <person name="Cunning R."/>
            <person name="Bay R.A."/>
            <person name="Gillette P."/>
            <person name="Baker A.C."/>
            <person name="Traylor-Knowles N."/>
        </authorList>
    </citation>
    <scope>NUCLEOTIDE SEQUENCE [LARGE SCALE GENOMIC DNA]</scope>
    <source>
        <strain evidence="2">RSMAS</strain>
        <tissue evidence="2">Whole animal</tissue>
    </source>
</reference>
<evidence type="ECO:0000313" key="3">
    <source>
        <dbReference type="Proteomes" id="UP000275408"/>
    </source>
</evidence>
<dbReference type="Pfam" id="PF23760">
    <property type="entry name" value="Beta-prop_DCAF12"/>
    <property type="match status" value="1"/>
</dbReference>
<dbReference type="InterPro" id="IPR056151">
    <property type="entry name" value="Beta-prop_DCAF12"/>
</dbReference>
<name>A0A3M6T7E7_POCDA</name>
<keyword evidence="3" id="KW-1185">Reference proteome</keyword>
<dbReference type="EMBL" id="RCHS01004177">
    <property type="protein sequence ID" value="RMX37234.1"/>
    <property type="molecule type" value="Genomic_DNA"/>
</dbReference>
<gene>
    <name evidence="2" type="ORF">pdam_00011423</name>
</gene>
<sequence>MSLFNHVRTRQITTKSLKEPLVTEIKTRRIPNLLKQREISLGRTDKVFASRWLDDKKVVCGTKSNEKVFKPDPFGVLLLQLL</sequence>
<dbReference type="AlphaFoldDB" id="A0A3M6T7E7"/>
<evidence type="ECO:0000313" key="2">
    <source>
        <dbReference type="EMBL" id="RMX37234.1"/>
    </source>
</evidence>
<comment type="caution">
    <text evidence="2">The sequence shown here is derived from an EMBL/GenBank/DDBJ whole genome shotgun (WGS) entry which is preliminary data.</text>
</comment>
<organism evidence="2 3">
    <name type="scientific">Pocillopora damicornis</name>
    <name type="common">Cauliflower coral</name>
    <name type="synonym">Millepora damicornis</name>
    <dbReference type="NCBI Taxonomy" id="46731"/>
    <lineage>
        <taxon>Eukaryota</taxon>
        <taxon>Metazoa</taxon>
        <taxon>Cnidaria</taxon>
        <taxon>Anthozoa</taxon>
        <taxon>Hexacorallia</taxon>
        <taxon>Scleractinia</taxon>
        <taxon>Astrocoeniina</taxon>
        <taxon>Pocilloporidae</taxon>
        <taxon>Pocillopora</taxon>
    </lineage>
</organism>
<dbReference type="Proteomes" id="UP000275408">
    <property type="component" value="Unassembled WGS sequence"/>
</dbReference>
<feature type="domain" description="DDB1- and CUL4-associated factor 12 beta-propeller" evidence="1">
    <location>
        <begin position="30"/>
        <end position="66"/>
    </location>
</feature>
<proteinExistence type="predicted"/>
<protein>
    <recommendedName>
        <fullName evidence="1">DDB1- and CUL4-associated factor 12 beta-propeller domain-containing protein</fullName>
    </recommendedName>
</protein>
<dbReference type="OrthoDB" id="9610195at2759"/>